<dbReference type="STRING" id="313596.RB2501_14979"/>
<accession>A4CL93</accession>
<dbReference type="HOGENOM" id="CLU_2357929_0_0_10"/>
<reference evidence="1 2" key="1">
    <citation type="journal article" date="2009" name="J. Bacteriol.">
        <title>Complete genome sequence of Robiginitalea biformata HTCC2501.</title>
        <authorList>
            <person name="Oh H.M."/>
            <person name="Giovannoni S.J."/>
            <person name="Lee K."/>
            <person name="Ferriera S."/>
            <person name="Johnson J."/>
            <person name="Cho J.C."/>
        </authorList>
    </citation>
    <scope>NUCLEOTIDE SEQUENCE [LARGE SCALE GENOMIC DNA]</scope>
    <source>
        <strain evidence="2">ATCC BAA-864 / HTCC2501 / KCTC 12146</strain>
    </source>
</reference>
<evidence type="ECO:0000313" key="2">
    <source>
        <dbReference type="Proteomes" id="UP000009049"/>
    </source>
</evidence>
<evidence type="ECO:0000313" key="1">
    <source>
        <dbReference type="EMBL" id="EAR15642.1"/>
    </source>
</evidence>
<name>A4CL93_ROBBH</name>
<protein>
    <submittedName>
        <fullName evidence="1">Naphthoate synthase</fullName>
    </submittedName>
</protein>
<proteinExistence type="predicted"/>
<organism evidence="1 2">
    <name type="scientific">Robiginitalea biformata (strain ATCC BAA-864 / DSM 15991 / KCTC 12146 / HTCC2501)</name>
    <dbReference type="NCBI Taxonomy" id="313596"/>
    <lineage>
        <taxon>Bacteria</taxon>
        <taxon>Pseudomonadati</taxon>
        <taxon>Bacteroidota</taxon>
        <taxon>Flavobacteriia</taxon>
        <taxon>Flavobacteriales</taxon>
        <taxon>Flavobacteriaceae</taxon>
        <taxon>Robiginitalea</taxon>
    </lineage>
</organism>
<dbReference type="EMBL" id="CP001712">
    <property type="protein sequence ID" value="EAR15642.1"/>
    <property type="molecule type" value="Genomic_DNA"/>
</dbReference>
<keyword evidence="2" id="KW-1185">Reference proteome</keyword>
<dbReference type="Proteomes" id="UP000009049">
    <property type="component" value="Chromosome"/>
</dbReference>
<dbReference type="KEGG" id="rbi:RB2501_14979"/>
<sequence length="96" mass="10901">MAQTRILEIKDTLSLRNLPGNAASPWSPDKMMGYKDLKGRMEHVPFTEEIPPYISYTTTCGRFTTKYLPCGMPGVCLHCSNEINGVNFFHFHIVFS</sequence>
<gene>
    <name evidence="1" type="ordered locus">RB2501_14979</name>
</gene>
<dbReference type="AlphaFoldDB" id="A4CL93"/>